<gene>
    <name evidence="1" type="ORF">GJ744_006255</name>
</gene>
<dbReference type="AlphaFoldDB" id="A0A8H7E729"/>
<dbReference type="Proteomes" id="UP000606974">
    <property type="component" value="Unassembled WGS sequence"/>
</dbReference>
<dbReference type="EMBL" id="JAACFV010000028">
    <property type="protein sequence ID" value="KAF7510643.1"/>
    <property type="molecule type" value="Genomic_DNA"/>
</dbReference>
<organism evidence="1 2">
    <name type="scientific">Endocarpon pusillum</name>
    <dbReference type="NCBI Taxonomy" id="364733"/>
    <lineage>
        <taxon>Eukaryota</taxon>
        <taxon>Fungi</taxon>
        <taxon>Dikarya</taxon>
        <taxon>Ascomycota</taxon>
        <taxon>Pezizomycotina</taxon>
        <taxon>Eurotiomycetes</taxon>
        <taxon>Chaetothyriomycetidae</taxon>
        <taxon>Verrucariales</taxon>
        <taxon>Verrucariaceae</taxon>
        <taxon>Endocarpon</taxon>
    </lineage>
</organism>
<evidence type="ECO:0000313" key="1">
    <source>
        <dbReference type="EMBL" id="KAF7510643.1"/>
    </source>
</evidence>
<name>A0A8H7E729_9EURO</name>
<proteinExistence type="predicted"/>
<accession>A0A8H7E729</accession>
<keyword evidence="2" id="KW-1185">Reference proteome</keyword>
<comment type="caution">
    <text evidence="1">The sequence shown here is derived from an EMBL/GenBank/DDBJ whole genome shotgun (WGS) entry which is preliminary data.</text>
</comment>
<protein>
    <submittedName>
        <fullName evidence="1">Uncharacterized protein</fullName>
    </submittedName>
</protein>
<reference evidence="1" key="1">
    <citation type="submission" date="2020-02" db="EMBL/GenBank/DDBJ databases">
        <authorList>
            <person name="Palmer J.M."/>
        </authorList>
    </citation>
    <scope>NUCLEOTIDE SEQUENCE</scope>
    <source>
        <strain evidence="1">EPUS1.4</strain>
        <tissue evidence="1">Thallus</tissue>
    </source>
</reference>
<evidence type="ECO:0000313" key="2">
    <source>
        <dbReference type="Proteomes" id="UP000606974"/>
    </source>
</evidence>
<sequence>MGYILILTTATQPNGPRIKKPNQKSLAHTRHSKPDLFKRAEQTCHKHDALLSAMELEATTGLYSMHGMESGDCPPVSHFLRDMANGVHERGEPDLEPLPSLRKHNPDRARIRPYSTAEVFEVARRQMQIAQDARIVL</sequence>